<evidence type="ECO:0000313" key="2">
    <source>
        <dbReference type="EMBL" id="MPN19025.1"/>
    </source>
</evidence>
<evidence type="ECO:0000256" key="1">
    <source>
        <dbReference type="SAM" id="Phobius"/>
    </source>
</evidence>
<feature type="transmembrane region" description="Helical" evidence="1">
    <location>
        <begin position="35"/>
        <end position="59"/>
    </location>
</feature>
<gene>
    <name evidence="2" type="primary">folT_3</name>
    <name evidence="2" type="ORF">SDC9_166391</name>
</gene>
<organism evidence="2">
    <name type="scientific">bioreactor metagenome</name>
    <dbReference type="NCBI Taxonomy" id="1076179"/>
    <lineage>
        <taxon>unclassified sequences</taxon>
        <taxon>metagenomes</taxon>
        <taxon>ecological metagenomes</taxon>
    </lineage>
</organism>
<dbReference type="GO" id="GO:0022857">
    <property type="term" value="F:transmembrane transporter activity"/>
    <property type="evidence" value="ECO:0007669"/>
    <property type="project" value="InterPro"/>
</dbReference>
<dbReference type="NCBIfam" id="TIGR04518">
    <property type="entry name" value="ECF_S_folT_fam"/>
    <property type="match status" value="1"/>
</dbReference>
<dbReference type="Gene3D" id="1.10.1760.20">
    <property type="match status" value="1"/>
</dbReference>
<protein>
    <submittedName>
        <fullName evidence="2">Folate transporter FolT</fullName>
    </submittedName>
</protein>
<comment type="caution">
    <text evidence="2">The sequence shown here is derived from an EMBL/GenBank/DDBJ whole genome shotgun (WGS) entry which is preliminary data.</text>
</comment>
<feature type="transmembrane region" description="Helical" evidence="1">
    <location>
        <begin position="71"/>
        <end position="92"/>
    </location>
</feature>
<keyword evidence="1" id="KW-0812">Transmembrane</keyword>
<keyword evidence="1" id="KW-1133">Transmembrane helix</keyword>
<dbReference type="InterPro" id="IPR030949">
    <property type="entry name" value="ECF_S_folate_fam"/>
</dbReference>
<name>A0A645FX57_9ZZZZ</name>
<dbReference type="EMBL" id="VSSQ01066504">
    <property type="protein sequence ID" value="MPN19025.1"/>
    <property type="molecule type" value="Genomic_DNA"/>
</dbReference>
<dbReference type="Pfam" id="PF12822">
    <property type="entry name" value="ECF_trnsprt"/>
    <property type="match status" value="1"/>
</dbReference>
<proteinExistence type="predicted"/>
<feature type="transmembrane region" description="Helical" evidence="1">
    <location>
        <begin position="98"/>
        <end position="120"/>
    </location>
</feature>
<dbReference type="AlphaFoldDB" id="A0A645FX57"/>
<keyword evidence="1" id="KW-0472">Membrane</keyword>
<accession>A0A645FX57</accession>
<sequence length="171" mass="18955">MKNTRKMVFLGLFISLQVIFTRFLGIETPIIRVSFGFLPLALCGMLFGPLYGGICGAIADILGMLIFPKGAYLPGFTLSTALSGVVYGIFLYKRSKSMINIILAVLIITIFINLGLNTIWLSMITGKAVYAIIVPRIIKNLIEIPVKVPLIYMCWKAIGHYMDKSFRNVAV</sequence>
<dbReference type="InterPro" id="IPR024529">
    <property type="entry name" value="ECF_trnsprt_substrate-spec"/>
</dbReference>
<reference evidence="2" key="1">
    <citation type="submission" date="2019-08" db="EMBL/GenBank/DDBJ databases">
        <authorList>
            <person name="Kucharzyk K."/>
            <person name="Murdoch R.W."/>
            <person name="Higgins S."/>
            <person name="Loffler F."/>
        </authorList>
    </citation>
    <scope>NUCLEOTIDE SEQUENCE</scope>
</reference>